<accession>A0A5J4S3D6</accession>
<feature type="region of interest" description="Disordered" evidence="1">
    <location>
        <begin position="1"/>
        <end position="24"/>
    </location>
</feature>
<evidence type="ECO:0000313" key="2">
    <source>
        <dbReference type="EMBL" id="KAA6339833.1"/>
    </source>
</evidence>
<organism evidence="2">
    <name type="scientific">termite gut metagenome</name>
    <dbReference type="NCBI Taxonomy" id="433724"/>
    <lineage>
        <taxon>unclassified sequences</taxon>
        <taxon>metagenomes</taxon>
        <taxon>organismal metagenomes</taxon>
    </lineage>
</organism>
<feature type="compositionally biased region" description="Polar residues" evidence="1">
    <location>
        <begin position="1"/>
        <end position="23"/>
    </location>
</feature>
<sequence length="102" mass="11710">MGLKKGQTNNAKGRTKGTPNKVTMETREWIKHLIDKNREQIERDLEALDPKDRILVIEKLMQYAVPKMQSVEARIDFNNLSDEQLDEIVNRISVDTDNGDTG</sequence>
<name>A0A5J4S3D6_9ZZZZ</name>
<gene>
    <name evidence="2" type="ORF">EZS27_012259</name>
</gene>
<reference evidence="2" key="1">
    <citation type="submission" date="2019-03" db="EMBL/GenBank/DDBJ databases">
        <title>Single cell metagenomics reveals metabolic interactions within the superorganism composed of flagellate Streblomastix strix and complex community of Bacteroidetes bacteria on its surface.</title>
        <authorList>
            <person name="Treitli S.C."/>
            <person name="Kolisko M."/>
            <person name="Husnik F."/>
            <person name="Keeling P."/>
            <person name="Hampl V."/>
        </authorList>
    </citation>
    <scope>NUCLEOTIDE SEQUENCE</scope>
    <source>
        <strain evidence="2">STM</strain>
    </source>
</reference>
<dbReference type="AlphaFoldDB" id="A0A5J4S3D6"/>
<dbReference type="EMBL" id="SNRY01000504">
    <property type="protein sequence ID" value="KAA6339833.1"/>
    <property type="molecule type" value="Genomic_DNA"/>
</dbReference>
<evidence type="ECO:0008006" key="3">
    <source>
        <dbReference type="Google" id="ProtNLM"/>
    </source>
</evidence>
<evidence type="ECO:0000256" key="1">
    <source>
        <dbReference type="SAM" id="MobiDB-lite"/>
    </source>
</evidence>
<comment type="caution">
    <text evidence="2">The sequence shown here is derived from an EMBL/GenBank/DDBJ whole genome shotgun (WGS) entry which is preliminary data.</text>
</comment>
<protein>
    <recommendedName>
        <fullName evidence="3">DUF5681 domain-containing protein</fullName>
    </recommendedName>
</protein>
<proteinExistence type="predicted"/>